<dbReference type="AlphaFoldDB" id="A0A0E0D2Q9"/>
<reference evidence="2" key="2">
    <citation type="submission" date="2018-05" db="EMBL/GenBank/DDBJ databases">
        <title>OmerRS3 (Oryza meridionalis Reference Sequence Version 3).</title>
        <authorList>
            <person name="Zhang J."/>
            <person name="Kudrna D."/>
            <person name="Lee S."/>
            <person name="Talag J."/>
            <person name="Welchert J."/>
            <person name="Wing R.A."/>
        </authorList>
    </citation>
    <scope>NUCLEOTIDE SEQUENCE [LARGE SCALE GENOMIC DNA]</scope>
    <source>
        <strain evidence="2">OR44</strain>
    </source>
</reference>
<keyword evidence="3" id="KW-1185">Reference proteome</keyword>
<feature type="region of interest" description="Disordered" evidence="1">
    <location>
        <begin position="37"/>
        <end position="67"/>
    </location>
</feature>
<dbReference type="Gramene" id="OMERI03G20890.1">
    <property type="protein sequence ID" value="OMERI03G20890.1"/>
    <property type="gene ID" value="OMERI03G20890"/>
</dbReference>
<sequence>MVALESGHTVVNAQPRVCAAVPVASRRIRLSYCATSFASQSSPKHPKNLSEPCSEEGDRPPSYPTPI</sequence>
<organism evidence="2">
    <name type="scientific">Oryza meridionalis</name>
    <dbReference type="NCBI Taxonomy" id="40149"/>
    <lineage>
        <taxon>Eukaryota</taxon>
        <taxon>Viridiplantae</taxon>
        <taxon>Streptophyta</taxon>
        <taxon>Embryophyta</taxon>
        <taxon>Tracheophyta</taxon>
        <taxon>Spermatophyta</taxon>
        <taxon>Magnoliopsida</taxon>
        <taxon>Liliopsida</taxon>
        <taxon>Poales</taxon>
        <taxon>Poaceae</taxon>
        <taxon>BOP clade</taxon>
        <taxon>Oryzoideae</taxon>
        <taxon>Oryzeae</taxon>
        <taxon>Oryzinae</taxon>
        <taxon>Oryza</taxon>
    </lineage>
</organism>
<evidence type="ECO:0000313" key="2">
    <source>
        <dbReference type="EnsemblPlants" id="OMERI03G20890.1"/>
    </source>
</evidence>
<dbReference type="HOGENOM" id="CLU_193284_0_0_1"/>
<accession>A0A0E0D2Q9</accession>
<reference evidence="2" key="1">
    <citation type="submission" date="2015-04" db="UniProtKB">
        <authorList>
            <consortium name="EnsemblPlants"/>
        </authorList>
    </citation>
    <scope>IDENTIFICATION</scope>
</reference>
<evidence type="ECO:0000313" key="3">
    <source>
        <dbReference type="Proteomes" id="UP000008021"/>
    </source>
</evidence>
<name>A0A0E0D2Q9_9ORYZ</name>
<dbReference type="EnsemblPlants" id="OMERI03G20890.2">
    <property type="protein sequence ID" value="OMERI03G20890.2"/>
    <property type="gene ID" value="OMERI03G20890"/>
</dbReference>
<protein>
    <submittedName>
        <fullName evidence="2">Uncharacterized protein</fullName>
    </submittedName>
</protein>
<proteinExistence type="predicted"/>
<dbReference type="Gramene" id="OMERI03G20890.2">
    <property type="protein sequence ID" value="OMERI03G20890.2"/>
    <property type="gene ID" value="OMERI03G20890"/>
</dbReference>
<dbReference type="Proteomes" id="UP000008021">
    <property type="component" value="Chromosome 3"/>
</dbReference>
<dbReference type="EnsemblPlants" id="OMERI03G20890.1">
    <property type="protein sequence ID" value="OMERI03G20890.1"/>
    <property type="gene ID" value="OMERI03G20890"/>
</dbReference>
<evidence type="ECO:0000256" key="1">
    <source>
        <dbReference type="SAM" id="MobiDB-lite"/>
    </source>
</evidence>